<accession>A0A451AAB8</accession>
<dbReference type="EMBL" id="CAADGD010000035">
    <property type="protein sequence ID" value="VFK70679.1"/>
    <property type="molecule type" value="Genomic_DNA"/>
</dbReference>
<reference evidence="1" key="1">
    <citation type="submission" date="2019-02" db="EMBL/GenBank/DDBJ databases">
        <authorList>
            <person name="Gruber-Vodicka R. H."/>
            <person name="Seah K. B. B."/>
        </authorList>
    </citation>
    <scope>NUCLEOTIDE SEQUENCE</scope>
    <source>
        <strain evidence="2">BECK_BY19</strain>
        <strain evidence="1">BECK_BY8</strain>
    </source>
</reference>
<protein>
    <submittedName>
        <fullName evidence="1">Uncharacterized protein</fullName>
    </submittedName>
</protein>
<dbReference type="AlphaFoldDB" id="A0A451AAB8"/>
<evidence type="ECO:0000313" key="1">
    <source>
        <dbReference type="EMBL" id="VFK62977.1"/>
    </source>
</evidence>
<evidence type="ECO:0000313" key="2">
    <source>
        <dbReference type="EMBL" id="VFK70679.1"/>
    </source>
</evidence>
<organism evidence="1">
    <name type="scientific">Candidatus Kentrum sp. UNK</name>
    <dbReference type="NCBI Taxonomy" id="2126344"/>
    <lineage>
        <taxon>Bacteria</taxon>
        <taxon>Pseudomonadati</taxon>
        <taxon>Pseudomonadota</taxon>
        <taxon>Gammaproteobacteria</taxon>
        <taxon>Candidatus Kentrum</taxon>
    </lineage>
</organism>
<gene>
    <name evidence="1" type="ORF">BECKUNK1418G_GA0071005_102832</name>
    <name evidence="2" type="ORF">BECKUNK1418H_GA0071006_103532</name>
</gene>
<name>A0A451AAB8_9GAMM</name>
<sequence>MMLSVDQSAGVFFLASLYRREDSVEIISMPCGMGGSVCAYLFDDGVIFQADEFLRIASIGIQAYARRPRGSGIIRPSSIAVSIHS</sequence>
<proteinExistence type="predicted"/>
<dbReference type="EMBL" id="CAADFZ010000028">
    <property type="protein sequence ID" value="VFK62977.1"/>
    <property type="molecule type" value="Genomic_DNA"/>
</dbReference>